<evidence type="ECO:0000256" key="4">
    <source>
        <dbReference type="ARBA" id="ARBA00022741"/>
    </source>
</evidence>
<sequence length="1162" mass="128090">MANITLDTDRHQSPSFYIPSFGLPILHLRLGNHCLHPSNQVPSNSGFGRSSRCGSCFDSRCYWKLCTGTPSSYAAANGLANRQTVTVLVDGLTTSNWVAGEDRVVYLIASAIVFGIQVLALTDTKFPVWYPYYGTWFVGSASEITLLALSNVVHSPESAFDYIEIIIRVLRICIFILLPAVYFGLRNDKKKYDNSDAERQSLLRKKLAPEPSSSEDSTTTPANTNGNGYGSTDQTAEDSDSSDDPSEDSYIKKERKAKNMIQKRLKQDGNWFTYAKGFTVFFPYVWPAHNRTLQIRAAFVVVCLLSTNALNALIPYQMGVMIDTLTKYAQGDHEQTVWMSIGVYALLLFLIRGGAIHWIQQWLWIPVEQYSYDALCTASHAHIMTLSSDFHDSKTSSDLINAINGGKNVAELLDTICFQVVPMFIDLGIAVAYLWAIFGPYMGLIIALTAISYFYITTKLVSQRAQIRRDYITLMRKEWTVGYSSLEGWSTASLFNNIPHEQHRYSSAVKDHLKHKMGYDMSSLTINLAQALIVSVGLFGALALCGFQVISNRVTVGKLAMLLAYWGQLSGPLFFFSNMFRSISYCLMDAERLLELFQTKPTINDSPNAKPMKLSQGLVKFDRVSFAYDKRKPTLSDVTFIVPPGKSVALVGETGGGKSTILKLIGRFYDVNAGGISIDGQDIRDVTISSLREKIGVVPQDPTLFDDSIMNNVRYSRLSATDEEVYEACRAAAIHDKILTFPDGYRSMVGPNGVKLSGGEKQRVAIARAILKRPELILLDEATSAVDTGTEELIQQGFNTLCKGRTTFIVAHRLSTIMKADHILVVMDGKIVEQGSHHDLIRSRGKYHDLWSKQVFVKPESERSRSRSPDKRKTDIVNDLSPAHHKAELSKAMETMETTGDSRSSGQDANKENDGKKSSSDHKREGSKLKPNAPEFVPLQLKSKVSDSIAKSVTKEAAKLQKKLEKEERKAASLSKKAGKKMIRFQSDGRSLQSLGGRSLMAIDTRTGDESTSAGVGPLTEAEGSGNSKPKFKRARFSRRNMTKSEPPNRIQSSQDGAQDSDMTAVSSGEGQPLLPNSGMQRRRVSAPSDPPASQETRTRPRRTRHWRLKHRAADNAASGSASAATTSGEASTSDERPTAPVTTPAEGVPRVSGGITFAPGS</sequence>
<reference evidence="13 14" key="1">
    <citation type="submission" date="2018-05" db="EMBL/GenBank/DDBJ databases">
        <title>Genome sequencing and assembly of the regulated plant pathogen Lachnellula willkommii and related sister species for the development of diagnostic species identification markers.</title>
        <authorList>
            <person name="Giroux E."/>
            <person name="Bilodeau G."/>
        </authorList>
    </citation>
    <scope>NUCLEOTIDE SEQUENCE [LARGE SCALE GENOMIC DNA]</scope>
    <source>
        <strain evidence="13 14">CBS 268.59</strain>
    </source>
</reference>
<dbReference type="SUPFAM" id="SSF52540">
    <property type="entry name" value="P-loop containing nucleoside triphosphate hydrolases"/>
    <property type="match status" value="1"/>
</dbReference>
<feature type="transmembrane region" description="Helical" evidence="10">
    <location>
        <begin position="524"/>
        <end position="550"/>
    </location>
</feature>
<dbReference type="AlphaFoldDB" id="A0A8T9C8F0"/>
<keyword evidence="3 10" id="KW-0812">Transmembrane</keyword>
<evidence type="ECO:0000256" key="1">
    <source>
        <dbReference type="ARBA" id="ARBA00004141"/>
    </source>
</evidence>
<evidence type="ECO:0000259" key="12">
    <source>
        <dbReference type="PROSITE" id="PS50929"/>
    </source>
</evidence>
<feature type="compositionally biased region" description="Polar residues" evidence="9">
    <location>
        <begin position="222"/>
        <end position="234"/>
    </location>
</feature>
<feature type="compositionally biased region" description="Low complexity" evidence="9">
    <location>
        <begin position="209"/>
        <end position="221"/>
    </location>
</feature>
<keyword evidence="7 10" id="KW-0472">Membrane</keyword>
<evidence type="ECO:0000313" key="14">
    <source>
        <dbReference type="Proteomes" id="UP000469558"/>
    </source>
</evidence>
<dbReference type="GO" id="GO:0016020">
    <property type="term" value="C:membrane"/>
    <property type="evidence" value="ECO:0007669"/>
    <property type="project" value="UniProtKB-SubCell"/>
</dbReference>
<accession>A0A8T9C8F0</accession>
<evidence type="ECO:0000259" key="11">
    <source>
        <dbReference type="PROSITE" id="PS50893"/>
    </source>
</evidence>
<dbReference type="PROSITE" id="PS50893">
    <property type="entry name" value="ABC_TRANSPORTER_2"/>
    <property type="match status" value="1"/>
</dbReference>
<dbReference type="OrthoDB" id="6500128at2759"/>
<dbReference type="PANTHER" id="PTHR24221">
    <property type="entry name" value="ATP-BINDING CASSETTE SUB-FAMILY B"/>
    <property type="match status" value="1"/>
</dbReference>
<feature type="region of interest" description="Disordered" evidence="9">
    <location>
        <begin position="204"/>
        <end position="251"/>
    </location>
</feature>
<evidence type="ECO:0000256" key="10">
    <source>
        <dbReference type="SAM" id="Phobius"/>
    </source>
</evidence>
<dbReference type="InterPro" id="IPR039421">
    <property type="entry name" value="Type_1_exporter"/>
</dbReference>
<evidence type="ECO:0000256" key="5">
    <source>
        <dbReference type="ARBA" id="ARBA00022840"/>
    </source>
</evidence>
<dbReference type="SMART" id="SM00382">
    <property type="entry name" value="AAA"/>
    <property type="match status" value="1"/>
</dbReference>
<feature type="compositionally biased region" description="Basic and acidic residues" evidence="9">
    <location>
        <begin position="859"/>
        <end position="876"/>
    </location>
</feature>
<dbReference type="InterPro" id="IPR011527">
    <property type="entry name" value="ABC1_TM_dom"/>
</dbReference>
<evidence type="ECO:0000256" key="2">
    <source>
        <dbReference type="ARBA" id="ARBA00022448"/>
    </source>
</evidence>
<gene>
    <name evidence="13" type="primary">hmt1</name>
    <name evidence="13" type="ORF">LSUE1_G006479</name>
</gene>
<feature type="transmembrane region" description="Helical" evidence="10">
    <location>
        <begin position="556"/>
        <end position="576"/>
    </location>
</feature>
<feature type="transmembrane region" description="Helical" evidence="10">
    <location>
        <begin position="337"/>
        <end position="359"/>
    </location>
</feature>
<feature type="region of interest" description="Disordered" evidence="9">
    <location>
        <begin position="858"/>
        <end position="1162"/>
    </location>
</feature>
<keyword evidence="5" id="KW-0067">ATP-binding</keyword>
<feature type="compositionally biased region" description="Low complexity" evidence="9">
    <location>
        <begin position="1115"/>
        <end position="1132"/>
    </location>
</feature>
<dbReference type="InterPro" id="IPR036640">
    <property type="entry name" value="ABC1_TM_sf"/>
</dbReference>
<feature type="compositionally biased region" description="Polar residues" evidence="9">
    <location>
        <begin position="1044"/>
        <end position="1070"/>
    </location>
</feature>
<dbReference type="GO" id="GO:0016887">
    <property type="term" value="F:ATP hydrolysis activity"/>
    <property type="evidence" value="ECO:0007669"/>
    <property type="project" value="InterPro"/>
</dbReference>
<dbReference type="GO" id="GO:0005524">
    <property type="term" value="F:ATP binding"/>
    <property type="evidence" value="ECO:0007669"/>
    <property type="project" value="UniProtKB-KW"/>
</dbReference>
<dbReference type="InterPro" id="IPR003439">
    <property type="entry name" value="ABC_transporter-like_ATP-bd"/>
</dbReference>
<keyword evidence="6 10" id="KW-1133">Transmembrane helix</keyword>
<dbReference type="InterPro" id="IPR027417">
    <property type="entry name" value="P-loop_NTPase"/>
</dbReference>
<dbReference type="InterPro" id="IPR003593">
    <property type="entry name" value="AAA+_ATPase"/>
</dbReference>
<dbReference type="SUPFAM" id="SSF90123">
    <property type="entry name" value="ABC transporter transmembrane region"/>
    <property type="match status" value="1"/>
</dbReference>
<dbReference type="PROSITE" id="PS00211">
    <property type="entry name" value="ABC_TRANSPORTER_1"/>
    <property type="match status" value="1"/>
</dbReference>
<evidence type="ECO:0000313" key="13">
    <source>
        <dbReference type="EMBL" id="TVY75636.1"/>
    </source>
</evidence>
<name>A0A8T9C8F0_9HELO</name>
<feature type="compositionally biased region" description="Basic residues" evidence="9">
    <location>
        <begin position="1030"/>
        <end position="1042"/>
    </location>
</feature>
<feature type="transmembrane region" description="Helical" evidence="10">
    <location>
        <begin position="165"/>
        <end position="185"/>
    </location>
</feature>
<feature type="domain" description="ABC transmembrane type-1" evidence="12">
    <location>
        <begin position="298"/>
        <end position="583"/>
    </location>
</feature>
<dbReference type="Pfam" id="PF00664">
    <property type="entry name" value="ABC_membrane"/>
    <property type="match status" value="1"/>
</dbReference>
<comment type="subcellular location">
    <subcellularLocation>
        <location evidence="1">Membrane</location>
        <topology evidence="1">Multi-pass membrane protein</topology>
    </subcellularLocation>
</comment>
<dbReference type="PROSITE" id="PS50929">
    <property type="entry name" value="ABC_TM1F"/>
    <property type="match status" value="1"/>
</dbReference>
<feature type="compositionally biased region" description="Acidic residues" evidence="9">
    <location>
        <begin position="235"/>
        <end position="247"/>
    </location>
</feature>
<feature type="transmembrane region" description="Helical" evidence="10">
    <location>
        <begin position="432"/>
        <end position="456"/>
    </location>
</feature>
<feature type="transmembrane region" description="Helical" evidence="10">
    <location>
        <begin position="295"/>
        <end position="316"/>
    </location>
</feature>
<feature type="transmembrane region" description="Helical" evidence="10">
    <location>
        <begin position="104"/>
        <end position="121"/>
    </location>
</feature>
<dbReference type="Proteomes" id="UP000469558">
    <property type="component" value="Unassembled WGS sequence"/>
</dbReference>
<protein>
    <submittedName>
        <fullName evidence="13">Heavy metal tolerance protein</fullName>
    </submittedName>
</protein>
<keyword evidence="2" id="KW-0813">Transport</keyword>
<evidence type="ECO:0000256" key="3">
    <source>
        <dbReference type="ARBA" id="ARBA00022692"/>
    </source>
</evidence>
<evidence type="ECO:0000256" key="6">
    <source>
        <dbReference type="ARBA" id="ARBA00022989"/>
    </source>
</evidence>
<dbReference type="Pfam" id="PF00005">
    <property type="entry name" value="ABC_tran"/>
    <property type="match status" value="1"/>
</dbReference>
<feature type="compositionally biased region" description="Basic and acidic residues" evidence="9">
    <location>
        <begin position="909"/>
        <end position="928"/>
    </location>
</feature>
<dbReference type="InterPro" id="IPR017871">
    <property type="entry name" value="ABC_transporter-like_CS"/>
</dbReference>
<dbReference type="Gene3D" id="1.20.1560.10">
    <property type="entry name" value="ABC transporter type 1, transmembrane domain"/>
    <property type="match status" value="1"/>
</dbReference>
<dbReference type="FunFam" id="3.40.50.300:FF:000287">
    <property type="entry name" value="Multidrug ABC transporter ATP-binding protein"/>
    <property type="match status" value="1"/>
</dbReference>
<feature type="domain" description="ABC transporter" evidence="11">
    <location>
        <begin position="619"/>
        <end position="853"/>
    </location>
</feature>
<dbReference type="CDD" id="cd18583">
    <property type="entry name" value="ABC_6TM_HMT1"/>
    <property type="match status" value="1"/>
</dbReference>
<evidence type="ECO:0000256" key="9">
    <source>
        <dbReference type="SAM" id="MobiDB-lite"/>
    </source>
</evidence>
<comment type="caution">
    <text evidence="13">The sequence shown here is derived from an EMBL/GenBank/DDBJ whole genome shotgun (WGS) entry which is preliminary data.</text>
</comment>
<feature type="compositionally biased region" description="Polar residues" evidence="9">
    <location>
        <begin position="896"/>
        <end position="908"/>
    </location>
</feature>
<feature type="compositionally biased region" description="Basic residues" evidence="9">
    <location>
        <begin position="1100"/>
        <end position="1111"/>
    </location>
</feature>
<feature type="compositionally biased region" description="Basic and acidic residues" evidence="9">
    <location>
        <begin position="953"/>
        <end position="971"/>
    </location>
</feature>
<evidence type="ECO:0000256" key="8">
    <source>
        <dbReference type="ARBA" id="ARBA00024363"/>
    </source>
</evidence>
<evidence type="ECO:0000256" key="7">
    <source>
        <dbReference type="ARBA" id="ARBA00023136"/>
    </source>
</evidence>
<dbReference type="PANTHER" id="PTHR24221:SF503">
    <property type="entry name" value="MITOCHONDRIAL POTASSIUM CHANNEL ATP-BINDING SUBUNIT"/>
    <property type="match status" value="1"/>
</dbReference>
<dbReference type="Gene3D" id="3.40.50.300">
    <property type="entry name" value="P-loop containing nucleotide triphosphate hydrolases"/>
    <property type="match status" value="1"/>
</dbReference>
<organism evidence="13 14">
    <name type="scientific">Lachnellula suecica</name>
    <dbReference type="NCBI Taxonomy" id="602035"/>
    <lineage>
        <taxon>Eukaryota</taxon>
        <taxon>Fungi</taxon>
        <taxon>Dikarya</taxon>
        <taxon>Ascomycota</taxon>
        <taxon>Pezizomycotina</taxon>
        <taxon>Leotiomycetes</taxon>
        <taxon>Helotiales</taxon>
        <taxon>Lachnaceae</taxon>
        <taxon>Lachnellula</taxon>
    </lineage>
</organism>
<dbReference type="GO" id="GO:0140359">
    <property type="term" value="F:ABC-type transporter activity"/>
    <property type="evidence" value="ECO:0007669"/>
    <property type="project" value="InterPro"/>
</dbReference>
<dbReference type="EMBL" id="QGMK01000996">
    <property type="protein sequence ID" value="TVY75636.1"/>
    <property type="molecule type" value="Genomic_DNA"/>
</dbReference>
<keyword evidence="4" id="KW-0547">Nucleotide-binding</keyword>
<keyword evidence="14" id="KW-1185">Reference proteome</keyword>
<comment type="similarity">
    <text evidence="8">Belongs to the ABC transporter superfamily. ABCB family. Heavy Metal importer (TC 3.A.1.210) subfamily.</text>
</comment>
<proteinExistence type="inferred from homology"/>